<evidence type="ECO:0000313" key="4">
    <source>
        <dbReference type="EMBL" id="KIV86940.1"/>
    </source>
</evidence>
<dbReference type="EMBL" id="KN846951">
    <property type="protein sequence ID" value="KIV86940.1"/>
    <property type="molecule type" value="Genomic_DNA"/>
</dbReference>
<organism evidence="4 5">
    <name type="scientific">Exophiala sideris</name>
    <dbReference type="NCBI Taxonomy" id="1016849"/>
    <lineage>
        <taxon>Eukaryota</taxon>
        <taxon>Fungi</taxon>
        <taxon>Dikarya</taxon>
        <taxon>Ascomycota</taxon>
        <taxon>Pezizomycotina</taxon>
        <taxon>Eurotiomycetes</taxon>
        <taxon>Chaetothyriomycetidae</taxon>
        <taxon>Chaetothyriales</taxon>
        <taxon>Herpotrichiellaceae</taxon>
        <taxon>Exophiala</taxon>
    </lineage>
</organism>
<dbReference type="InterPro" id="IPR058329">
    <property type="entry name" value="Arp1_N"/>
</dbReference>
<dbReference type="Pfam" id="PF26053">
    <property type="entry name" value="DUF8016"/>
    <property type="match status" value="1"/>
</dbReference>
<evidence type="ECO:0000313" key="5">
    <source>
        <dbReference type="Proteomes" id="UP000053599"/>
    </source>
</evidence>
<evidence type="ECO:0000259" key="3">
    <source>
        <dbReference type="Pfam" id="PF26053"/>
    </source>
</evidence>
<dbReference type="OrthoDB" id="5423360at2759"/>
<dbReference type="AlphaFoldDB" id="A0A0D1WDT7"/>
<dbReference type="InterPro" id="IPR023631">
    <property type="entry name" value="Amidase_dom"/>
</dbReference>
<feature type="domain" description="Amidase" evidence="2">
    <location>
        <begin position="244"/>
        <end position="408"/>
    </location>
</feature>
<dbReference type="PANTHER" id="PTHR46310">
    <property type="entry name" value="AMIDASE 1"/>
    <property type="match status" value="1"/>
</dbReference>
<dbReference type="SUPFAM" id="SSF75304">
    <property type="entry name" value="Amidase signature (AS) enzymes"/>
    <property type="match status" value="1"/>
</dbReference>
<evidence type="ECO:0000256" key="1">
    <source>
        <dbReference type="SAM" id="SignalP"/>
    </source>
</evidence>
<name>A0A0D1WDT7_9EURO</name>
<keyword evidence="1" id="KW-0732">Signal</keyword>
<feature type="signal peptide" evidence="1">
    <location>
        <begin position="1"/>
        <end position="21"/>
    </location>
</feature>
<dbReference type="STRING" id="1016849.A0A0D1WDT7"/>
<dbReference type="Proteomes" id="UP000053599">
    <property type="component" value="Unassembled WGS sequence"/>
</dbReference>
<feature type="chain" id="PRO_5002236068" evidence="1">
    <location>
        <begin position="22"/>
        <end position="684"/>
    </location>
</feature>
<dbReference type="InterPro" id="IPR036928">
    <property type="entry name" value="AS_sf"/>
</dbReference>
<proteinExistence type="predicted"/>
<protein>
    <submittedName>
        <fullName evidence="4">Uncharacterized protein</fullName>
    </submittedName>
</protein>
<dbReference type="PANTHER" id="PTHR46310:SF7">
    <property type="entry name" value="AMIDASE 1"/>
    <property type="match status" value="1"/>
</dbReference>
<gene>
    <name evidence="4" type="ORF">PV11_02516</name>
</gene>
<sequence>MFVVRVLALSAVAGLISSILADHSDQSVKQNTLKHVDTKAVGEHIFQLGDITYFTNSLHATCEQAASGLDADGSLFPITHIIADTPVVTADFIEDVIRRYEQEDDVFNADFLQAIFFTSFNASASLDASAIRYLSTLNPSNLILGKAFGEHATNITGSFSVTVLSTTNAASLPPGPLVARSEDCGLAISTVYRLYTDDTRAFVDGVYPTNDGTGSYKSFGFFSPKWPLPSIPVPSRIYSWIDDRPLAGQRFAVKDIFNLQGIITTSGSASWTRISEPANVTAPAIQRLLDLGGIIVGKTKTTQFASAAEPWIWDDTYPPLNPRGDGMLSCSGSSAGSASAIAAYDWLDYAIGSDTGTSMRRPAAVAGVYGQRPSHGRMTLEGVTPISYSTDTAGVFCRDPYKWVKFSRLWYTPALYQDRSLTGLPAYDVSHGRGLPKRILYPVDYLPLKNPAAENVLQSFLAKVTRALDMEVEQFNWTASFEKLSQPADFNLARLLANLLVMWTYEHYELVGKSLVTMYEARYGSYPRLEPPMRDRFRSPDYSSAEHKAAREIRRLAAEAFEQQVLYSTADTCSESIILSDISTGGLPAYREEKLNLSPNASFLAPPGIAGTSGDFCPFFGCMDVTVPIGQVSYWSKKTLREETMPVTIGLIVKRGCDLMLYDLIEKLADADILKTVNTGVRAF</sequence>
<dbReference type="Pfam" id="PF01425">
    <property type="entry name" value="Amidase"/>
    <property type="match status" value="1"/>
</dbReference>
<accession>A0A0D1WDT7</accession>
<evidence type="ECO:0000259" key="2">
    <source>
        <dbReference type="Pfam" id="PF01425"/>
    </source>
</evidence>
<reference evidence="4 5" key="1">
    <citation type="submission" date="2015-01" db="EMBL/GenBank/DDBJ databases">
        <title>The Genome Sequence of Exophiala sideris CBS121828.</title>
        <authorList>
            <consortium name="The Broad Institute Genomics Platform"/>
            <person name="Cuomo C."/>
            <person name="de Hoog S."/>
            <person name="Gorbushina A."/>
            <person name="Stielow B."/>
            <person name="Teixiera M."/>
            <person name="Abouelleil A."/>
            <person name="Chapman S.B."/>
            <person name="Priest M."/>
            <person name="Young S.K."/>
            <person name="Wortman J."/>
            <person name="Nusbaum C."/>
            <person name="Birren B."/>
        </authorList>
    </citation>
    <scope>NUCLEOTIDE SEQUENCE [LARGE SCALE GENOMIC DNA]</scope>
    <source>
        <strain evidence="4 5">CBS 121828</strain>
    </source>
</reference>
<dbReference type="HOGENOM" id="CLU_020129_1_0_1"/>
<dbReference type="Gene3D" id="3.90.1300.10">
    <property type="entry name" value="Amidase signature (AS) domain"/>
    <property type="match status" value="1"/>
</dbReference>
<feature type="domain" description="Scytalone dehydratase-like protein Arp1 N-terminal" evidence="3">
    <location>
        <begin position="62"/>
        <end position="193"/>
    </location>
</feature>